<dbReference type="AlphaFoldDB" id="A0A024GDL3"/>
<dbReference type="SUPFAM" id="SSF50729">
    <property type="entry name" value="PH domain-like"/>
    <property type="match status" value="1"/>
</dbReference>
<proteinExistence type="predicted"/>
<dbReference type="CDD" id="cd00821">
    <property type="entry name" value="PH"/>
    <property type="match status" value="1"/>
</dbReference>
<feature type="domain" description="PH" evidence="1">
    <location>
        <begin position="20"/>
        <end position="133"/>
    </location>
</feature>
<dbReference type="EMBL" id="CAIX01000084">
    <property type="protein sequence ID" value="CCI44941.1"/>
    <property type="molecule type" value="Genomic_DNA"/>
</dbReference>
<reference evidence="2 3" key="1">
    <citation type="submission" date="2012-05" db="EMBL/GenBank/DDBJ databases">
        <title>Recombination and specialization in a pathogen metapopulation.</title>
        <authorList>
            <person name="Gardiner A."/>
            <person name="Kemen E."/>
            <person name="Schultz-Larsen T."/>
            <person name="MacLean D."/>
            <person name="Van Oosterhout C."/>
            <person name="Jones J.D.G."/>
        </authorList>
    </citation>
    <scope>NUCLEOTIDE SEQUENCE [LARGE SCALE GENOMIC DNA]</scope>
    <source>
        <strain evidence="2 3">Ac Nc2</strain>
    </source>
</reference>
<dbReference type="InterPro" id="IPR011993">
    <property type="entry name" value="PH-like_dom_sf"/>
</dbReference>
<dbReference type="InterPro" id="IPR001849">
    <property type="entry name" value="PH_domain"/>
</dbReference>
<dbReference type="Gene3D" id="2.30.29.30">
    <property type="entry name" value="Pleckstrin-homology domain (PH domain)/Phosphotyrosine-binding domain (PTB)"/>
    <property type="match status" value="1"/>
</dbReference>
<organism evidence="2 3">
    <name type="scientific">Albugo candida</name>
    <dbReference type="NCBI Taxonomy" id="65357"/>
    <lineage>
        <taxon>Eukaryota</taxon>
        <taxon>Sar</taxon>
        <taxon>Stramenopiles</taxon>
        <taxon>Oomycota</taxon>
        <taxon>Peronosporomycetes</taxon>
        <taxon>Albuginales</taxon>
        <taxon>Albuginaceae</taxon>
        <taxon>Albugo</taxon>
    </lineage>
</organism>
<gene>
    <name evidence="2" type="ORF">BN9_057880</name>
</gene>
<sequence length="271" mass="30694">MGGDRRAIVCLQAAPTRARSAECEGYLQIRKCKKRSIKWKKRYLALYGSKMYIFSSRFDATRLHNLRDEWILVCGGVAQTCVSTSRRIDANNANLSLHLCLKFTITNGIEYLARADGRADYAKWITACYRLCWQSTGPYGDLYHTGMSLEARDESKGSVNHECSSIEASTDQEIDGAETPLAKIDGVMLSASASGSKHVSFTDNVSIREISPIDERFHPDVYYSCEEVEKFMNHKRSLLSRTEEVMTCAYFSLKEKRSAFHCSNREKDACR</sequence>
<evidence type="ECO:0000313" key="2">
    <source>
        <dbReference type="EMBL" id="CCI44941.1"/>
    </source>
</evidence>
<dbReference type="OrthoDB" id="63226at2759"/>
<dbReference type="PROSITE" id="PS50003">
    <property type="entry name" value="PH_DOMAIN"/>
    <property type="match status" value="1"/>
</dbReference>
<accession>A0A024GDL3</accession>
<keyword evidence="3" id="KW-1185">Reference proteome</keyword>
<evidence type="ECO:0000313" key="3">
    <source>
        <dbReference type="Proteomes" id="UP000053237"/>
    </source>
</evidence>
<dbReference type="Pfam" id="PF00169">
    <property type="entry name" value="PH"/>
    <property type="match status" value="1"/>
</dbReference>
<name>A0A024GDL3_9STRA</name>
<protein>
    <recommendedName>
        <fullName evidence="1">PH domain-containing protein</fullName>
    </recommendedName>
</protein>
<comment type="caution">
    <text evidence="2">The sequence shown here is derived from an EMBL/GenBank/DDBJ whole genome shotgun (WGS) entry which is preliminary data.</text>
</comment>
<dbReference type="SMART" id="SM00233">
    <property type="entry name" value="PH"/>
    <property type="match status" value="1"/>
</dbReference>
<dbReference type="InParanoid" id="A0A024GDL3"/>
<evidence type="ECO:0000259" key="1">
    <source>
        <dbReference type="PROSITE" id="PS50003"/>
    </source>
</evidence>
<dbReference type="Proteomes" id="UP000053237">
    <property type="component" value="Unassembled WGS sequence"/>
</dbReference>